<dbReference type="InterPro" id="IPR018656">
    <property type="entry name" value="DUF2087"/>
</dbReference>
<comment type="caution">
    <text evidence="2">The sequence shown here is derived from an EMBL/GenBank/DDBJ whole genome shotgun (WGS) entry which is preliminary data.</text>
</comment>
<evidence type="ECO:0000259" key="1">
    <source>
        <dbReference type="Pfam" id="PF09860"/>
    </source>
</evidence>
<gene>
    <name evidence="2" type="ORF">GGD53_005180</name>
</gene>
<dbReference type="EMBL" id="JACIFV010000024">
    <property type="protein sequence ID" value="MBB4194993.1"/>
    <property type="molecule type" value="Genomic_DNA"/>
</dbReference>
<dbReference type="AlphaFoldDB" id="A0A7W6QCH2"/>
<feature type="domain" description="DUF2087" evidence="1">
    <location>
        <begin position="93"/>
        <end position="163"/>
    </location>
</feature>
<sequence>MSRKLIPLQVSDTSAFAKSLRLQLSAHEGLPSHLQFLNMLARAAGYGNFQSLRAQTDLVDGEALPPTAAPVADPAVDRKHIDRVQRSFDQQLRLIRWPSRRMDQITALWILWSYIPSAREMSEKEVNALLRDRHLFGDHALLRRELCDLGLMRRTRDGSVYQRAERSMPINAATILRQHSQRQAH</sequence>
<keyword evidence="3" id="KW-1185">Reference proteome</keyword>
<reference evidence="2 3" key="1">
    <citation type="submission" date="2020-08" db="EMBL/GenBank/DDBJ databases">
        <title>Genomic Encyclopedia of Type Strains, Phase IV (KMG-V): Genome sequencing to study the core and pangenomes of soil and plant-associated prokaryotes.</title>
        <authorList>
            <person name="Whitman W."/>
        </authorList>
    </citation>
    <scope>NUCLEOTIDE SEQUENCE [LARGE SCALE GENOMIC DNA]</scope>
    <source>
        <strain evidence="2 3">SEMIA 4074</strain>
    </source>
</reference>
<dbReference type="RefSeq" id="WP_184459492.1">
    <property type="nucleotide sequence ID" value="NZ_JACIFV010000024.1"/>
</dbReference>
<evidence type="ECO:0000313" key="2">
    <source>
        <dbReference type="EMBL" id="MBB4194993.1"/>
    </source>
</evidence>
<organism evidence="2 3">
    <name type="scientific">Rhizobium aethiopicum</name>
    <dbReference type="NCBI Taxonomy" id="1138170"/>
    <lineage>
        <taxon>Bacteria</taxon>
        <taxon>Pseudomonadati</taxon>
        <taxon>Pseudomonadota</taxon>
        <taxon>Alphaproteobacteria</taxon>
        <taxon>Hyphomicrobiales</taxon>
        <taxon>Rhizobiaceae</taxon>
        <taxon>Rhizobium/Agrobacterium group</taxon>
        <taxon>Rhizobium</taxon>
    </lineage>
</organism>
<protein>
    <recommendedName>
        <fullName evidence="1">DUF2087 domain-containing protein</fullName>
    </recommendedName>
</protein>
<name>A0A7W6QCH2_9HYPH</name>
<proteinExistence type="predicted"/>
<dbReference type="Pfam" id="PF09860">
    <property type="entry name" value="DUF2087"/>
    <property type="match status" value="1"/>
</dbReference>
<evidence type="ECO:0000313" key="3">
    <source>
        <dbReference type="Proteomes" id="UP000524492"/>
    </source>
</evidence>
<dbReference type="Proteomes" id="UP000524492">
    <property type="component" value="Unassembled WGS sequence"/>
</dbReference>
<accession>A0A7W6QCH2</accession>